<keyword evidence="2" id="KW-1185">Reference proteome</keyword>
<dbReference type="AlphaFoldDB" id="A0A9W4U3B2"/>
<comment type="caution">
    <text evidence="1">The sequence shown here is derived from an EMBL/GenBank/DDBJ whole genome shotgun (WGS) entry which is preliminary data.</text>
</comment>
<dbReference type="SUPFAM" id="SSF75304">
    <property type="entry name" value="Amidase signature (AS) enzymes"/>
    <property type="match status" value="1"/>
</dbReference>
<dbReference type="InterPro" id="IPR036928">
    <property type="entry name" value="AS_sf"/>
</dbReference>
<dbReference type="OrthoDB" id="5423360at2759"/>
<evidence type="ECO:0000313" key="2">
    <source>
        <dbReference type="Proteomes" id="UP001152607"/>
    </source>
</evidence>
<name>A0A9W4U3B2_9PLEO</name>
<reference evidence="1" key="1">
    <citation type="submission" date="2023-01" db="EMBL/GenBank/DDBJ databases">
        <authorList>
            <person name="Van Ghelder C."/>
            <person name="Rancurel C."/>
        </authorList>
    </citation>
    <scope>NUCLEOTIDE SEQUENCE</scope>
    <source>
        <strain evidence="1">CNCM I-4278</strain>
    </source>
</reference>
<accession>A0A9W4U3B2</accession>
<dbReference type="Proteomes" id="UP001152607">
    <property type="component" value="Unassembled WGS sequence"/>
</dbReference>
<sequence length="139" mass="15417">MKEMDVYRKWFADNVMKEGEGTMSDAIMIMPVSCYAPDYRDTIHGPPGSISSFSEGYTASILRLPQFVVPVKYESRVSGRSEYHPITVGLVGASGSDTMLVELTKQVLKYADRPTVLLTGRNTWEPGNNVRNVGPDPKL</sequence>
<gene>
    <name evidence="1" type="ORF">PDIGIT_LOCUS411</name>
</gene>
<organism evidence="1 2">
    <name type="scientific">Periconia digitata</name>
    <dbReference type="NCBI Taxonomy" id="1303443"/>
    <lineage>
        <taxon>Eukaryota</taxon>
        <taxon>Fungi</taxon>
        <taxon>Dikarya</taxon>
        <taxon>Ascomycota</taxon>
        <taxon>Pezizomycotina</taxon>
        <taxon>Dothideomycetes</taxon>
        <taxon>Pleosporomycetidae</taxon>
        <taxon>Pleosporales</taxon>
        <taxon>Massarineae</taxon>
        <taxon>Periconiaceae</taxon>
        <taxon>Periconia</taxon>
    </lineage>
</organism>
<dbReference type="EMBL" id="CAOQHR010000001">
    <property type="protein sequence ID" value="CAI6236284.1"/>
    <property type="molecule type" value="Genomic_DNA"/>
</dbReference>
<evidence type="ECO:0000313" key="1">
    <source>
        <dbReference type="EMBL" id="CAI6236284.1"/>
    </source>
</evidence>
<protein>
    <submittedName>
        <fullName evidence="1">Uncharacterized protein</fullName>
    </submittedName>
</protein>
<proteinExistence type="predicted"/>